<dbReference type="Proteomes" id="UP001642405">
    <property type="component" value="Unassembled WGS sequence"/>
</dbReference>
<name>A0ABP0CNY6_9PEZI</name>
<feature type="compositionally biased region" description="Polar residues" evidence="1">
    <location>
        <begin position="111"/>
        <end position="120"/>
    </location>
</feature>
<organism evidence="3 4">
    <name type="scientific">Sporothrix curviconia</name>
    <dbReference type="NCBI Taxonomy" id="1260050"/>
    <lineage>
        <taxon>Eukaryota</taxon>
        <taxon>Fungi</taxon>
        <taxon>Dikarya</taxon>
        <taxon>Ascomycota</taxon>
        <taxon>Pezizomycotina</taxon>
        <taxon>Sordariomycetes</taxon>
        <taxon>Sordariomycetidae</taxon>
        <taxon>Ophiostomatales</taxon>
        <taxon>Ophiostomataceae</taxon>
        <taxon>Sporothrix</taxon>
    </lineage>
</organism>
<evidence type="ECO:0000313" key="3">
    <source>
        <dbReference type="EMBL" id="CAK7232791.1"/>
    </source>
</evidence>
<keyword evidence="2" id="KW-0812">Transmembrane</keyword>
<keyword evidence="2" id="KW-0472">Membrane</keyword>
<evidence type="ECO:0000256" key="2">
    <source>
        <dbReference type="SAM" id="Phobius"/>
    </source>
</evidence>
<accession>A0ABP0CNY6</accession>
<keyword evidence="2" id="KW-1133">Transmembrane helix</keyword>
<evidence type="ECO:0000313" key="4">
    <source>
        <dbReference type="Proteomes" id="UP001642405"/>
    </source>
</evidence>
<protein>
    <submittedName>
        <fullName evidence="3">Uncharacterized protein</fullName>
    </submittedName>
</protein>
<gene>
    <name evidence="3" type="ORF">SCUCBS95973_008376</name>
</gene>
<proteinExistence type="predicted"/>
<comment type="caution">
    <text evidence="3">The sequence shown here is derived from an EMBL/GenBank/DDBJ whole genome shotgun (WGS) entry which is preliminary data.</text>
</comment>
<feature type="region of interest" description="Disordered" evidence="1">
    <location>
        <begin position="33"/>
        <end position="120"/>
    </location>
</feature>
<evidence type="ECO:0000256" key="1">
    <source>
        <dbReference type="SAM" id="MobiDB-lite"/>
    </source>
</evidence>
<reference evidence="3 4" key="1">
    <citation type="submission" date="2024-01" db="EMBL/GenBank/DDBJ databases">
        <authorList>
            <person name="Allen C."/>
            <person name="Tagirdzhanova G."/>
        </authorList>
    </citation>
    <scope>NUCLEOTIDE SEQUENCE [LARGE SCALE GENOMIC DNA]</scope>
</reference>
<sequence>MGEYDLAALVVEILGTAAAIGTLAVAVASCRRGRSCPQDVELQPVSVGHGAGSRNADHGSGDGNTGPSSGDGNAGRSSGDGNVGPVTANVGPVTANVGPTAGPDPGPSTPADASSSAQRQ</sequence>
<keyword evidence="4" id="KW-1185">Reference proteome</keyword>
<dbReference type="EMBL" id="CAWUHB010000068">
    <property type="protein sequence ID" value="CAK7232791.1"/>
    <property type="molecule type" value="Genomic_DNA"/>
</dbReference>
<feature type="transmembrane region" description="Helical" evidence="2">
    <location>
        <begin position="6"/>
        <end position="28"/>
    </location>
</feature>
<feature type="compositionally biased region" description="Polar residues" evidence="1">
    <location>
        <begin position="65"/>
        <end position="80"/>
    </location>
</feature>